<accession>A0AAV9CNZ2</accession>
<keyword evidence="2" id="KW-0131">Cell cycle</keyword>
<comment type="caution">
    <text evidence="4">The sequence shown here is derived from an EMBL/GenBank/DDBJ whole genome shotgun (WGS) entry which is preliminary data.</text>
</comment>
<protein>
    <submittedName>
        <fullName evidence="4">Uncharacterized protein</fullName>
    </submittedName>
</protein>
<evidence type="ECO:0000313" key="4">
    <source>
        <dbReference type="EMBL" id="KAK1290818.1"/>
    </source>
</evidence>
<evidence type="ECO:0000256" key="3">
    <source>
        <dbReference type="SAM" id="MobiDB-lite"/>
    </source>
</evidence>
<dbReference type="PANTHER" id="PTHR33142">
    <property type="entry name" value="CYCLIN-DEPENDENT PROTEIN KINASE INHIBITOR SMR13"/>
    <property type="match status" value="1"/>
</dbReference>
<reference evidence="4" key="1">
    <citation type="journal article" date="2023" name="Nat. Commun.">
        <title>Diploid and tetraploid genomes of Acorus and the evolution of monocots.</title>
        <authorList>
            <person name="Ma L."/>
            <person name="Liu K.W."/>
            <person name="Li Z."/>
            <person name="Hsiao Y.Y."/>
            <person name="Qi Y."/>
            <person name="Fu T."/>
            <person name="Tang G.D."/>
            <person name="Zhang D."/>
            <person name="Sun W.H."/>
            <person name="Liu D.K."/>
            <person name="Li Y."/>
            <person name="Chen G.Z."/>
            <person name="Liu X.D."/>
            <person name="Liao X.Y."/>
            <person name="Jiang Y.T."/>
            <person name="Yu X."/>
            <person name="Hao Y."/>
            <person name="Huang J."/>
            <person name="Zhao X.W."/>
            <person name="Ke S."/>
            <person name="Chen Y.Y."/>
            <person name="Wu W.L."/>
            <person name="Hsu J.L."/>
            <person name="Lin Y.F."/>
            <person name="Huang M.D."/>
            <person name="Li C.Y."/>
            <person name="Huang L."/>
            <person name="Wang Z.W."/>
            <person name="Zhao X."/>
            <person name="Zhong W.Y."/>
            <person name="Peng D.H."/>
            <person name="Ahmad S."/>
            <person name="Lan S."/>
            <person name="Zhang J.S."/>
            <person name="Tsai W.C."/>
            <person name="Van de Peer Y."/>
            <person name="Liu Z.J."/>
        </authorList>
    </citation>
    <scope>NUCLEOTIDE SEQUENCE</scope>
    <source>
        <strain evidence="4">CP</strain>
    </source>
</reference>
<evidence type="ECO:0000256" key="1">
    <source>
        <dbReference type="ARBA" id="ARBA00023013"/>
    </source>
</evidence>
<keyword evidence="1" id="KW-0649">Protein kinase inhibitor</keyword>
<organism evidence="4 5">
    <name type="scientific">Acorus calamus</name>
    <name type="common">Sweet flag</name>
    <dbReference type="NCBI Taxonomy" id="4465"/>
    <lineage>
        <taxon>Eukaryota</taxon>
        <taxon>Viridiplantae</taxon>
        <taxon>Streptophyta</taxon>
        <taxon>Embryophyta</taxon>
        <taxon>Tracheophyta</taxon>
        <taxon>Spermatophyta</taxon>
        <taxon>Magnoliopsida</taxon>
        <taxon>Liliopsida</taxon>
        <taxon>Acoraceae</taxon>
        <taxon>Acorus</taxon>
    </lineage>
</organism>
<gene>
    <name evidence="4" type="ORF">QJS10_CPB18g01726</name>
</gene>
<dbReference type="Proteomes" id="UP001180020">
    <property type="component" value="Unassembled WGS sequence"/>
</dbReference>
<evidence type="ECO:0000256" key="2">
    <source>
        <dbReference type="ARBA" id="ARBA00023306"/>
    </source>
</evidence>
<feature type="compositionally biased region" description="Basic and acidic residues" evidence="3">
    <location>
        <begin position="1"/>
        <end position="25"/>
    </location>
</feature>
<dbReference type="PANTHER" id="PTHR33142:SF89">
    <property type="entry name" value="CYCLIN-DEPENDENT PROTEIN KINASE INHIBITOR SMR2"/>
    <property type="match status" value="1"/>
</dbReference>
<dbReference type="GO" id="GO:0032875">
    <property type="term" value="P:regulation of DNA endoreduplication"/>
    <property type="evidence" value="ECO:0007669"/>
    <property type="project" value="InterPro"/>
</dbReference>
<dbReference type="GO" id="GO:0004860">
    <property type="term" value="F:protein kinase inhibitor activity"/>
    <property type="evidence" value="ECO:0007669"/>
    <property type="project" value="UniProtKB-KW"/>
</dbReference>
<name>A0AAV9CNZ2_ACOCL</name>
<feature type="region of interest" description="Disordered" evidence="3">
    <location>
        <begin position="1"/>
        <end position="41"/>
    </location>
</feature>
<reference evidence="4" key="2">
    <citation type="submission" date="2023-06" db="EMBL/GenBank/DDBJ databases">
        <authorList>
            <person name="Ma L."/>
            <person name="Liu K.-W."/>
            <person name="Li Z."/>
            <person name="Hsiao Y.-Y."/>
            <person name="Qi Y."/>
            <person name="Fu T."/>
            <person name="Tang G."/>
            <person name="Zhang D."/>
            <person name="Sun W.-H."/>
            <person name="Liu D.-K."/>
            <person name="Li Y."/>
            <person name="Chen G.-Z."/>
            <person name="Liu X.-D."/>
            <person name="Liao X.-Y."/>
            <person name="Jiang Y.-T."/>
            <person name="Yu X."/>
            <person name="Hao Y."/>
            <person name="Huang J."/>
            <person name="Zhao X.-W."/>
            <person name="Ke S."/>
            <person name="Chen Y.-Y."/>
            <person name="Wu W.-L."/>
            <person name="Hsu J.-L."/>
            <person name="Lin Y.-F."/>
            <person name="Huang M.-D."/>
            <person name="Li C.-Y."/>
            <person name="Huang L."/>
            <person name="Wang Z.-W."/>
            <person name="Zhao X."/>
            <person name="Zhong W.-Y."/>
            <person name="Peng D.-H."/>
            <person name="Ahmad S."/>
            <person name="Lan S."/>
            <person name="Zhang J.-S."/>
            <person name="Tsai W.-C."/>
            <person name="Van De Peer Y."/>
            <person name="Liu Z.-J."/>
        </authorList>
    </citation>
    <scope>NUCLEOTIDE SEQUENCE</scope>
    <source>
        <strain evidence="4">CP</strain>
        <tissue evidence="4">Leaves</tissue>
    </source>
</reference>
<proteinExistence type="predicted"/>
<dbReference type="AlphaFoldDB" id="A0AAV9CNZ2"/>
<sequence>MVTELAREIDNGCRTPTSREHKIPERGPPAPPRKRRRVTAAPCKRRSSEIEFFRVDPDEIESFFLNLEEGNKKKQRKVVEVESKD</sequence>
<evidence type="ECO:0000313" key="5">
    <source>
        <dbReference type="Proteomes" id="UP001180020"/>
    </source>
</evidence>
<dbReference type="InterPro" id="IPR040389">
    <property type="entry name" value="SMR"/>
</dbReference>
<dbReference type="EMBL" id="JAUJYO010000018">
    <property type="protein sequence ID" value="KAK1290818.1"/>
    <property type="molecule type" value="Genomic_DNA"/>
</dbReference>
<keyword evidence="5" id="KW-1185">Reference proteome</keyword>